<keyword evidence="3" id="KW-1185">Reference proteome</keyword>
<keyword evidence="1" id="KW-0812">Transmembrane</keyword>
<evidence type="ECO:0000313" key="3">
    <source>
        <dbReference type="Proteomes" id="UP000799444"/>
    </source>
</evidence>
<name>A0A9P4QKD7_9PLEO</name>
<keyword evidence="1" id="KW-0472">Membrane</keyword>
<organism evidence="2 3">
    <name type="scientific">Polyplosphaeria fusca</name>
    <dbReference type="NCBI Taxonomy" id="682080"/>
    <lineage>
        <taxon>Eukaryota</taxon>
        <taxon>Fungi</taxon>
        <taxon>Dikarya</taxon>
        <taxon>Ascomycota</taxon>
        <taxon>Pezizomycotina</taxon>
        <taxon>Dothideomycetes</taxon>
        <taxon>Pleosporomycetidae</taxon>
        <taxon>Pleosporales</taxon>
        <taxon>Tetraplosphaeriaceae</taxon>
        <taxon>Polyplosphaeria</taxon>
    </lineage>
</organism>
<dbReference type="AlphaFoldDB" id="A0A9P4QKD7"/>
<comment type="caution">
    <text evidence="2">The sequence shown here is derived from an EMBL/GenBank/DDBJ whole genome shotgun (WGS) entry which is preliminary data.</text>
</comment>
<feature type="transmembrane region" description="Helical" evidence="1">
    <location>
        <begin position="17"/>
        <end position="36"/>
    </location>
</feature>
<protein>
    <submittedName>
        <fullName evidence="2">Uncharacterized protein</fullName>
    </submittedName>
</protein>
<accession>A0A9P4QKD7</accession>
<gene>
    <name evidence="2" type="ORF">EJ04DRAFT_123004</name>
</gene>
<evidence type="ECO:0000256" key="1">
    <source>
        <dbReference type="SAM" id="Phobius"/>
    </source>
</evidence>
<dbReference type="EMBL" id="ML996303">
    <property type="protein sequence ID" value="KAF2727940.1"/>
    <property type="molecule type" value="Genomic_DNA"/>
</dbReference>
<keyword evidence="1" id="KW-1133">Transmembrane helix</keyword>
<sequence>MSHLGPTRLDSRIGSRLAIITAGWEWVGIVTFFVSYRMAWWNTDYRRALGSGTHDFMGRS</sequence>
<proteinExistence type="predicted"/>
<reference evidence="2" key="1">
    <citation type="journal article" date="2020" name="Stud. Mycol.">
        <title>101 Dothideomycetes genomes: a test case for predicting lifestyles and emergence of pathogens.</title>
        <authorList>
            <person name="Haridas S."/>
            <person name="Albert R."/>
            <person name="Binder M."/>
            <person name="Bloem J."/>
            <person name="Labutti K."/>
            <person name="Salamov A."/>
            <person name="Andreopoulos B."/>
            <person name="Baker S."/>
            <person name="Barry K."/>
            <person name="Bills G."/>
            <person name="Bluhm B."/>
            <person name="Cannon C."/>
            <person name="Castanera R."/>
            <person name="Culley D."/>
            <person name="Daum C."/>
            <person name="Ezra D."/>
            <person name="Gonzalez J."/>
            <person name="Henrissat B."/>
            <person name="Kuo A."/>
            <person name="Liang C."/>
            <person name="Lipzen A."/>
            <person name="Lutzoni F."/>
            <person name="Magnuson J."/>
            <person name="Mondo S."/>
            <person name="Nolan M."/>
            <person name="Ohm R."/>
            <person name="Pangilinan J."/>
            <person name="Park H.-J."/>
            <person name="Ramirez L."/>
            <person name="Alfaro M."/>
            <person name="Sun H."/>
            <person name="Tritt A."/>
            <person name="Yoshinaga Y."/>
            <person name="Zwiers L.-H."/>
            <person name="Turgeon B."/>
            <person name="Goodwin S."/>
            <person name="Spatafora J."/>
            <person name="Crous P."/>
            <person name="Grigoriev I."/>
        </authorList>
    </citation>
    <scope>NUCLEOTIDE SEQUENCE</scope>
    <source>
        <strain evidence="2">CBS 125425</strain>
    </source>
</reference>
<dbReference type="Proteomes" id="UP000799444">
    <property type="component" value="Unassembled WGS sequence"/>
</dbReference>
<evidence type="ECO:0000313" key="2">
    <source>
        <dbReference type="EMBL" id="KAF2727940.1"/>
    </source>
</evidence>